<accession>A0A8H4QSG9</accession>
<dbReference type="Pfam" id="PF00891">
    <property type="entry name" value="Methyltransf_2"/>
    <property type="match status" value="1"/>
</dbReference>
<dbReference type="Pfam" id="PF08100">
    <property type="entry name" value="Dimerisation"/>
    <property type="match status" value="1"/>
</dbReference>
<dbReference type="PROSITE" id="PS51683">
    <property type="entry name" value="SAM_OMT_II"/>
    <property type="match status" value="1"/>
</dbReference>
<feature type="domain" description="O-methyltransferase C-terminal" evidence="4">
    <location>
        <begin position="272"/>
        <end position="390"/>
    </location>
</feature>
<comment type="caution">
    <text evidence="6">The sequence shown here is derived from an EMBL/GenBank/DDBJ whole genome shotgun (WGS) entry which is preliminary data.</text>
</comment>
<evidence type="ECO:0000259" key="4">
    <source>
        <dbReference type="Pfam" id="PF00891"/>
    </source>
</evidence>
<gene>
    <name evidence="6" type="ORF">D9613_011401</name>
</gene>
<dbReference type="GO" id="GO:0032259">
    <property type="term" value="P:methylation"/>
    <property type="evidence" value="ECO:0007669"/>
    <property type="project" value="UniProtKB-KW"/>
</dbReference>
<dbReference type="SUPFAM" id="SSF53335">
    <property type="entry name" value="S-adenosyl-L-methionine-dependent methyltransferases"/>
    <property type="match status" value="1"/>
</dbReference>
<keyword evidence="1" id="KW-0489">Methyltransferase</keyword>
<organism evidence="6 7">
    <name type="scientific">Agrocybe pediades</name>
    <dbReference type="NCBI Taxonomy" id="84607"/>
    <lineage>
        <taxon>Eukaryota</taxon>
        <taxon>Fungi</taxon>
        <taxon>Dikarya</taxon>
        <taxon>Basidiomycota</taxon>
        <taxon>Agaricomycotina</taxon>
        <taxon>Agaricomycetes</taxon>
        <taxon>Agaricomycetidae</taxon>
        <taxon>Agaricales</taxon>
        <taxon>Agaricineae</taxon>
        <taxon>Strophariaceae</taxon>
        <taxon>Agrocybe</taxon>
    </lineage>
</organism>
<evidence type="ECO:0000313" key="7">
    <source>
        <dbReference type="Proteomes" id="UP000521872"/>
    </source>
</evidence>
<name>A0A8H4QSG9_9AGAR</name>
<dbReference type="EMBL" id="JAACJL010000032">
    <property type="protein sequence ID" value="KAF4615895.1"/>
    <property type="molecule type" value="Genomic_DNA"/>
</dbReference>
<dbReference type="PANTHER" id="PTHR43712">
    <property type="entry name" value="PUTATIVE (AFU_ORTHOLOGUE AFUA_4G14580)-RELATED"/>
    <property type="match status" value="1"/>
</dbReference>
<evidence type="ECO:0000313" key="6">
    <source>
        <dbReference type="EMBL" id="KAF4615895.1"/>
    </source>
</evidence>
<keyword evidence="7" id="KW-1185">Reference proteome</keyword>
<dbReference type="InterPro" id="IPR016461">
    <property type="entry name" value="COMT-like"/>
</dbReference>
<dbReference type="InterPro" id="IPR012967">
    <property type="entry name" value="COMT_dimerisation"/>
</dbReference>
<evidence type="ECO:0000259" key="5">
    <source>
        <dbReference type="Pfam" id="PF08100"/>
    </source>
</evidence>
<feature type="domain" description="O-methyltransferase dimerisation" evidence="5">
    <location>
        <begin position="134"/>
        <end position="206"/>
    </location>
</feature>
<dbReference type="Proteomes" id="UP000521872">
    <property type="component" value="Unassembled WGS sequence"/>
</dbReference>
<proteinExistence type="predicted"/>
<dbReference type="PANTHER" id="PTHR43712:SF2">
    <property type="entry name" value="O-METHYLTRANSFERASE CICE"/>
    <property type="match status" value="1"/>
</dbReference>
<dbReference type="Gene3D" id="3.40.50.150">
    <property type="entry name" value="Vaccinia Virus protein VP39"/>
    <property type="match status" value="1"/>
</dbReference>
<dbReference type="InterPro" id="IPR029063">
    <property type="entry name" value="SAM-dependent_MTases_sf"/>
</dbReference>
<dbReference type="AlphaFoldDB" id="A0A8H4QSG9"/>
<sequence>MASLLLRHVSRRVRPCFVHPSHLSSFKAGLRVGQTFSTSAVTRSTQSSDPESAISKLVTLIQDAAKVIENNYAAKAATKDMKVPSLDSTMPHPLDSQVMDSNMRAAVETLEGACAQLVDTVGNPNHILMNRFMEFYYHACLSIVLTHKIPDVIHTKPEGMHTSEIEAKSGINAHKIGRVLRMLTSRHIFKEVQENVFAHNRLSIHLISSNPLSDLGQHFADEGLKSSLHLPEDHTVGVHRGARFARGLIACAVAFESHAVVHGYPWSELGRNAVVCDLGSGIGAMSMELAKEHPNLRFILHDMPERLKQAKEEVWPQRLPSALAENRVQFIPVDLFTDPPASGCDVYYLKNIIHDWSDEVSAKVLCNVRLAMAPHSRVLVHDHILQYPFRGSDSFNNREAPQPLLANYGAGRIRQYYLDMQLLNLLNGEVRTLPHYVELGESAGLEFVKVWDLGETSAIEYRLA</sequence>
<evidence type="ECO:0000256" key="2">
    <source>
        <dbReference type="ARBA" id="ARBA00022679"/>
    </source>
</evidence>
<protein>
    <recommendedName>
        <fullName evidence="8">S-adenosyl-L-methionine-dependent methyltransferase</fullName>
    </recommendedName>
</protein>
<keyword evidence="3" id="KW-0949">S-adenosyl-L-methionine</keyword>
<evidence type="ECO:0008006" key="8">
    <source>
        <dbReference type="Google" id="ProtNLM"/>
    </source>
</evidence>
<evidence type="ECO:0000256" key="3">
    <source>
        <dbReference type="ARBA" id="ARBA00022691"/>
    </source>
</evidence>
<dbReference type="InterPro" id="IPR036390">
    <property type="entry name" value="WH_DNA-bd_sf"/>
</dbReference>
<evidence type="ECO:0000256" key="1">
    <source>
        <dbReference type="ARBA" id="ARBA00022603"/>
    </source>
</evidence>
<keyword evidence="2" id="KW-0808">Transferase</keyword>
<dbReference type="InterPro" id="IPR036388">
    <property type="entry name" value="WH-like_DNA-bd_sf"/>
</dbReference>
<reference evidence="6 7" key="1">
    <citation type="submission" date="2019-12" db="EMBL/GenBank/DDBJ databases">
        <authorList>
            <person name="Floudas D."/>
            <person name="Bentzer J."/>
            <person name="Ahren D."/>
            <person name="Johansson T."/>
            <person name="Persson P."/>
            <person name="Tunlid A."/>
        </authorList>
    </citation>
    <scope>NUCLEOTIDE SEQUENCE [LARGE SCALE GENOMIC DNA]</scope>
    <source>
        <strain evidence="6 7">CBS 102.39</strain>
    </source>
</reference>
<dbReference type="GO" id="GO:0008171">
    <property type="term" value="F:O-methyltransferase activity"/>
    <property type="evidence" value="ECO:0007669"/>
    <property type="project" value="InterPro"/>
</dbReference>
<dbReference type="SUPFAM" id="SSF46785">
    <property type="entry name" value="Winged helix' DNA-binding domain"/>
    <property type="match status" value="1"/>
</dbReference>
<dbReference type="InterPro" id="IPR001077">
    <property type="entry name" value="COMT_C"/>
</dbReference>
<dbReference type="Gene3D" id="1.10.10.10">
    <property type="entry name" value="Winged helix-like DNA-binding domain superfamily/Winged helix DNA-binding domain"/>
    <property type="match status" value="1"/>
</dbReference>